<evidence type="ECO:0000313" key="7">
    <source>
        <dbReference type="EMBL" id="OKL45000.1"/>
    </source>
</evidence>
<keyword evidence="4 6" id="KW-0378">Hydrolase</keyword>
<dbReference type="EMBL" id="LVVZ01000008">
    <property type="protein sequence ID" value="OKL45000.1"/>
    <property type="molecule type" value="Genomic_DNA"/>
</dbReference>
<comment type="similarity">
    <text evidence="6">Belongs to the glycosyl hydrolase 24 family.</text>
</comment>
<keyword evidence="2 6" id="KW-0929">Antimicrobial</keyword>
<dbReference type="InterPro" id="IPR051018">
    <property type="entry name" value="Bacteriophage_GH24"/>
</dbReference>
<keyword evidence="8" id="KW-1185">Reference proteome</keyword>
<dbReference type="CDD" id="cd16900">
    <property type="entry name" value="endolysin_R21-like"/>
    <property type="match status" value="1"/>
</dbReference>
<dbReference type="Proteomes" id="UP000185783">
    <property type="component" value="Unassembled WGS sequence"/>
</dbReference>
<evidence type="ECO:0000256" key="3">
    <source>
        <dbReference type="ARBA" id="ARBA00022638"/>
    </source>
</evidence>
<dbReference type="GO" id="GO:0009253">
    <property type="term" value="P:peptidoglycan catabolic process"/>
    <property type="evidence" value="ECO:0007669"/>
    <property type="project" value="InterPro"/>
</dbReference>
<keyword evidence="5 6" id="KW-0326">Glycosidase</keyword>
<reference evidence="7 8" key="1">
    <citation type="submission" date="2016-03" db="EMBL/GenBank/DDBJ databases">
        <title>Genome sequence of Nesiotobacter sp. nov., a moderately halophilic alphaproteobacterium isolated from the Yellow Sea, China.</title>
        <authorList>
            <person name="Zhang G."/>
            <person name="Zhang R."/>
        </authorList>
    </citation>
    <scope>NUCLEOTIDE SEQUENCE [LARGE SCALE GENOMIC DNA]</scope>
    <source>
        <strain evidence="7 8">WB1-6</strain>
    </source>
</reference>
<dbReference type="GO" id="GO:0016998">
    <property type="term" value="P:cell wall macromolecule catabolic process"/>
    <property type="evidence" value="ECO:0007669"/>
    <property type="project" value="InterPro"/>
</dbReference>
<gene>
    <name evidence="7" type="ORF">A3843_05290</name>
</gene>
<dbReference type="PANTHER" id="PTHR38107:SF3">
    <property type="entry name" value="LYSOZYME RRRD-RELATED"/>
    <property type="match status" value="1"/>
</dbReference>
<dbReference type="SUPFAM" id="SSF53955">
    <property type="entry name" value="Lysozyme-like"/>
    <property type="match status" value="1"/>
</dbReference>
<evidence type="ECO:0000313" key="8">
    <source>
        <dbReference type="Proteomes" id="UP000185783"/>
    </source>
</evidence>
<evidence type="ECO:0000256" key="1">
    <source>
        <dbReference type="ARBA" id="ARBA00000632"/>
    </source>
</evidence>
<dbReference type="InterPro" id="IPR034690">
    <property type="entry name" value="Endolysin_T4_type"/>
</dbReference>
<evidence type="ECO:0000256" key="6">
    <source>
        <dbReference type="RuleBase" id="RU003788"/>
    </source>
</evidence>
<dbReference type="InterPro" id="IPR023346">
    <property type="entry name" value="Lysozyme-like_dom_sf"/>
</dbReference>
<accession>A0A1U7JJS4</accession>
<dbReference type="GO" id="GO:0031640">
    <property type="term" value="P:killing of cells of another organism"/>
    <property type="evidence" value="ECO:0007669"/>
    <property type="project" value="UniProtKB-KW"/>
</dbReference>
<evidence type="ECO:0000256" key="5">
    <source>
        <dbReference type="ARBA" id="ARBA00023295"/>
    </source>
</evidence>
<name>A0A1U7JJS4_9HYPH</name>
<keyword evidence="3 6" id="KW-0081">Bacteriolytic enzyme</keyword>
<dbReference type="GO" id="GO:0042742">
    <property type="term" value="P:defense response to bacterium"/>
    <property type="evidence" value="ECO:0007669"/>
    <property type="project" value="UniProtKB-KW"/>
</dbReference>
<protein>
    <recommendedName>
        <fullName evidence="6">Lysozyme</fullName>
        <ecNumber evidence="6">3.2.1.17</ecNumber>
    </recommendedName>
</protein>
<dbReference type="Gene3D" id="1.10.530.40">
    <property type="match status" value="1"/>
</dbReference>
<dbReference type="InterPro" id="IPR002196">
    <property type="entry name" value="Glyco_hydro_24"/>
</dbReference>
<dbReference type="STRING" id="197461.A3843_05290"/>
<dbReference type="HAMAP" id="MF_04110">
    <property type="entry name" value="ENDOLYSIN_T4"/>
    <property type="match status" value="1"/>
</dbReference>
<organism evidence="7 8">
    <name type="scientific">Pseudovibrio exalbescens</name>
    <dbReference type="NCBI Taxonomy" id="197461"/>
    <lineage>
        <taxon>Bacteria</taxon>
        <taxon>Pseudomonadati</taxon>
        <taxon>Pseudomonadota</taxon>
        <taxon>Alphaproteobacteria</taxon>
        <taxon>Hyphomicrobiales</taxon>
        <taxon>Stappiaceae</taxon>
        <taxon>Pseudovibrio</taxon>
    </lineage>
</organism>
<comment type="catalytic activity">
    <reaction evidence="1 6">
        <text>Hydrolysis of (1-&gt;4)-beta-linkages between N-acetylmuramic acid and N-acetyl-D-glucosamine residues in a peptidoglycan and between N-acetyl-D-glucosamine residues in chitodextrins.</text>
        <dbReference type="EC" id="3.2.1.17"/>
    </reaction>
</comment>
<dbReference type="RefSeq" id="WP_036489819.1">
    <property type="nucleotide sequence ID" value="NZ_LVVZ01000008.1"/>
</dbReference>
<proteinExistence type="inferred from homology"/>
<sequence>MRNKTRLVGGVAALAITFVGAWEGLRLAAYRDIVGVPTICYGETRGVKLGDQHTRAECDAMLLASLKRHEAGMRKCLKAPDRIPNKSYVAFVSLTYNIGTGAFCRSTATRRLNAGDLEGACEAATWFNRAGGRVVKGLHNRRSAEYRLCMEGAGEWER</sequence>
<dbReference type="PANTHER" id="PTHR38107">
    <property type="match status" value="1"/>
</dbReference>
<dbReference type="EC" id="3.2.1.17" evidence="6"/>
<comment type="caution">
    <text evidence="7">The sequence shown here is derived from an EMBL/GenBank/DDBJ whole genome shotgun (WGS) entry which is preliminary data.</text>
</comment>
<evidence type="ECO:0000256" key="4">
    <source>
        <dbReference type="ARBA" id="ARBA00022801"/>
    </source>
</evidence>
<evidence type="ECO:0000256" key="2">
    <source>
        <dbReference type="ARBA" id="ARBA00022529"/>
    </source>
</evidence>
<dbReference type="GO" id="GO:0003796">
    <property type="term" value="F:lysozyme activity"/>
    <property type="evidence" value="ECO:0007669"/>
    <property type="project" value="UniProtKB-EC"/>
</dbReference>
<dbReference type="AlphaFoldDB" id="A0A1U7JJS4"/>
<dbReference type="Pfam" id="PF00959">
    <property type="entry name" value="Phage_lysozyme"/>
    <property type="match status" value="1"/>
</dbReference>
<dbReference type="InterPro" id="IPR023347">
    <property type="entry name" value="Lysozyme_dom_sf"/>
</dbReference>